<dbReference type="Gene3D" id="1.10.220.150">
    <property type="entry name" value="Arf GTPase activating protein"/>
    <property type="match status" value="1"/>
</dbReference>
<keyword evidence="4" id="KW-0862">Zinc</keyword>
<dbReference type="GO" id="GO:0005737">
    <property type="term" value="C:cytoplasm"/>
    <property type="evidence" value="ECO:0007669"/>
    <property type="project" value="TreeGrafter"/>
</dbReference>
<organism evidence="6 7">
    <name type="scientific">Aromia moschata</name>
    <dbReference type="NCBI Taxonomy" id="1265417"/>
    <lineage>
        <taxon>Eukaryota</taxon>
        <taxon>Metazoa</taxon>
        <taxon>Ecdysozoa</taxon>
        <taxon>Arthropoda</taxon>
        <taxon>Hexapoda</taxon>
        <taxon>Insecta</taxon>
        <taxon>Pterygota</taxon>
        <taxon>Neoptera</taxon>
        <taxon>Endopterygota</taxon>
        <taxon>Coleoptera</taxon>
        <taxon>Polyphaga</taxon>
        <taxon>Cucujiformia</taxon>
        <taxon>Chrysomeloidea</taxon>
        <taxon>Cerambycidae</taxon>
        <taxon>Cerambycinae</taxon>
        <taxon>Callichromatini</taxon>
        <taxon>Aromia</taxon>
    </lineage>
</organism>
<keyword evidence="3" id="KW-0863">Zinc-finger</keyword>
<dbReference type="GO" id="GO:0016020">
    <property type="term" value="C:membrane"/>
    <property type="evidence" value="ECO:0007669"/>
    <property type="project" value="TreeGrafter"/>
</dbReference>
<evidence type="ECO:0000256" key="2">
    <source>
        <dbReference type="ARBA" id="ARBA00022737"/>
    </source>
</evidence>
<dbReference type="SUPFAM" id="SSF57863">
    <property type="entry name" value="ArfGap/RecO-like zinc finger"/>
    <property type="match status" value="1"/>
</dbReference>
<sequence>MFLVVAIWFVTKFGEGQIKRYLEENVPLKRHLVAEVVQCGEGDLDVPRRETLETLSEAIREEWENIPQDFINNLVDTLPNRCQEVRGITPPHRVKSISMATFTNDEIDLLKSRGNDHCRRVWLGLYEGAPPAASGDDQAVRDFMVEKYERRCYDLTRGSAGLEAVPAARPLTQLVSDPKPIKINGANGRCRPPTRTARDRKADIFSGAQRGTVISRGAQQNGGTSFANFDNNPVFSNTSTNTTTTAVGNMAEKCSVFKKSPE</sequence>
<dbReference type="AlphaFoldDB" id="A0AAV8XHC3"/>
<proteinExistence type="predicted"/>
<comment type="caution">
    <text evidence="6">The sequence shown here is derived from an EMBL/GenBank/DDBJ whole genome shotgun (WGS) entry which is preliminary data.</text>
</comment>
<name>A0AAV8XHC3_9CUCU</name>
<dbReference type="PANTHER" id="PTHR46134:SF3">
    <property type="entry name" value="ARFGAP WITH FG REPEATS 1"/>
    <property type="match status" value="1"/>
</dbReference>
<evidence type="ECO:0000313" key="6">
    <source>
        <dbReference type="EMBL" id="KAJ8938193.1"/>
    </source>
</evidence>
<keyword evidence="7" id="KW-1185">Reference proteome</keyword>
<protein>
    <recommendedName>
        <fullName evidence="5">Arf-GAP domain-containing protein</fullName>
    </recommendedName>
</protein>
<accession>A0AAV8XHC3</accession>
<dbReference type="EMBL" id="JAPWTK010000579">
    <property type="protein sequence ID" value="KAJ8938193.1"/>
    <property type="molecule type" value="Genomic_DNA"/>
</dbReference>
<keyword evidence="1" id="KW-0479">Metal-binding</keyword>
<dbReference type="PANTHER" id="PTHR46134">
    <property type="entry name" value="DRONGO, ISOFORM F"/>
    <property type="match status" value="1"/>
</dbReference>
<dbReference type="InterPro" id="IPR001164">
    <property type="entry name" value="ArfGAP_dom"/>
</dbReference>
<gene>
    <name evidence="6" type="ORF">NQ318_019534</name>
</gene>
<evidence type="ECO:0000256" key="4">
    <source>
        <dbReference type="ARBA" id="ARBA00022833"/>
    </source>
</evidence>
<dbReference type="Pfam" id="PF01412">
    <property type="entry name" value="ArfGap"/>
    <property type="match status" value="1"/>
</dbReference>
<dbReference type="InterPro" id="IPR038508">
    <property type="entry name" value="ArfGAP_dom_sf"/>
</dbReference>
<reference evidence="6" key="1">
    <citation type="journal article" date="2023" name="Insect Mol. Biol.">
        <title>Genome sequencing provides insights into the evolution of gene families encoding plant cell wall-degrading enzymes in longhorned beetles.</title>
        <authorList>
            <person name="Shin N.R."/>
            <person name="Okamura Y."/>
            <person name="Kirsch R."/>
            <person name="Pauchet Y."/>
        </authorList>
    </citation>
    <scope>NUCLEOTIDE SEQUENCE</scope>
    <source>
        <strain evidence="6">AMC_N1</strain>
    </source>
</reference>
<evidence type="ECO:0000256" key="1">
    <source>
        <dbReference type="ARBA" id="ARBA00022723"/>
    </source>
</evidence>
<evidence type="ECO:0000313" key="7">
    <source>
        <dbReference type="Proteomes" id="UP001162162"/>
    </source>
</evidence>
<evidence type="ECO:0000256" key="3">
    <source>
        <dbReference type="ARBA" id="ARBA00022771"/>
    </source>
</evidence>
<dbReference type="InterPro" id="IPR052248">
    <property type="entry name" value="Arf-GAP_FG-repeat_protein"/>
</dbReference>
<dbReference type="GO" id="GO:0008270">
    <property type="term" value="F:zinc ion binding"/>
    <property type="evidence" value="ECO:0007669"/>
    <property type="project" value="UniProtKB-KW"/>
</dbReference>
<dbReference type="InterPro" id="IPR037278">
    <property type="entry name" value="ARFGAP/RecO"/>
</dbReference>
<evidence type="ECO:0000259" key="5">
    <source>
        <dbReference type="Pfam" id="PF01412"/>
    </source>
</evidence>
<keyword evidence="2" id="KW-0677">Repeat</keyword>
<feature type="domain" description="Arf-GAP" evidence="5">
    <location>
        <begin position="89"/>
        <end position="152"/>
    </location>
</feature>
<dbReference type="GO" id="GO:0005096">
    <property type="term" value="F:GTPase activator activity"/>
    <property type="evidence" value="ECO:0007669"/>
    <property type="project" value="InterPro"/>
</dbReference>
<dbReference type="Proteomes" id="UP001162162">
    <property type="component" value="Unassembled WGS sequence"/>
</dbReference>